<gene>
    <name evidence="1" type="ORF">ENL71_10550</name>
</gene>
<name>A0A7C5Z8P1_9FIRM</name>
<protein>
    <submittedName>
        <fullName evidence="1">Uncharacterized protein</fullName>
    </submittedName>
</protein>
<reference evidence="1" key="1">
    <citation type="journal article" date="2020" name="mSystems">
        <title>Genome- and Community-Level Interaction Insights into Carbon Utilization and Element Cycling Functions of Hydrothermarchaeota in Hydrothermal Sediment.</title>
        <authorList>
            <person name="Zhou Z."/>
            <person name="Liu Y."/>
            <person name="Xu W."/>
            <person name="Pan J."/>
            <person name="Luo Z.H."/>
            <person name="Li M."/>
        </authorList>
    </citation>
    <scope>NUCLEOTIDE SEQUENCE [LARGE SCALE GENOMIC DNA]</scope>
    <source>
        <strain evidence="1">SpSt-102</strain>
    </source>
</reference>
<dbReference type="EMBL" id="DRUZ01000121">
    <property type="protein sequence ID" value="HHS02879.1"/>
    <property type="molecule type" value="Genomic_DNA"/>
</dbReference>
<sequence>MPWGFGPGFAGGSTGRGFGRGFARGFGCGFGRGLGICKWLYLTGSNDLPFAKEALEYEKQVLEQRLKLIDRLLSKDQTQE</sequence>
<dbReference type="AlphaFoldDB" id="A0A7C5Z8P1"/>
<accession>A0A7C5Z8P1</accession>
<comment type="caution">
    <text evidence="1">The sequence shown here is derived from an EMBL/GenBank/DDBJ whole genome shotgun (WGS) entry which is preliminary data.</text>
</comment>
<organism evidence="1">
    <name type="scientific">Caldicellulosiruptor owensensis</name>
    <dbReference type="NCBI Taxonomy" id="55205"/>
    <lineage>
        <taxon>Bacteria</taxon>
        <taxon>Bacillati</taxon>
        <taxon>Bacillota</taxon>
        <taxon>Bacillota incertae sedis</taxon>
        <taxon>Caldicellulosiruptorales</taxon>
        <taxon>Caldicellulosiruptoraceae</taxon>
        <taxon>Caldicellulosiruptor</taxon>
    </lineage>
</organism>
<proteinExistence type="predicted"/>
<evidence type="ECO:0000313" key="1">
    <source>
        <dbReference type="EMBL" id="HHS02879.1"/>
    </source>
</evidence>